<evidence type="ECO:0000313" key="6">
    <source>
        <dbReference type="Proteomes" id="UP001183604"/>
    </source>
</evidence>
<accession>A0A9X3PNJ6</accession>
<dbReference type="RefSeq" id="WP_270123844.1">
    <property type="nucleotide sequence ID" value="NZ_BAAAOM010000003.1"/>
</dbReference>
<sequence>MAEQRTDALAGNGIDRVVHGTAVHSRVLAAAPDRVWAAFAEFPLRDRWFRIPGEDAAHELDFRVGGGETARALFAPSGTPELVEWRSHFFDLVAPRRLVYGYELQVDGVRRTVSLVTVELAPEDGGTRLDYTEQFALTALIGDGSQDEAHLRGSLQFLFNRLEAALDGREAPARMR</sequence>
<evidence type="ECO:0000259" key="2">
    <source>
        <dbReference type="Pfam" id="PF08327"/>
    </source>
</evidence>
<dbReference type="Pfam" id="PF08327">
    <property type="entry name" value="AHSA1"/>
    <property type="match status" value="1"/>
</dbReference>
<reference evidence="3" key="1">
    <citation type="submission" date="2022-12" db="EMBL/GenBank/DDBJ databases">
        <title>Gycomyces niveus sp.nov., a novel actinomycete isolated from soil in Shouguang.</title>
        <authorList>
            <person name="Yang X."/>
        </authorList>
    </citation>
    <scope>NUCLEOTIDE SEQUENCE</scope>
    <source>
        <strain evidence="3">DSM 44724</strain>
    </source>
</reference>
<comment type="caution">
    <text evidence="3">The sequence shown here is derived from an EMBL/GenBank/DDBJ whole genome shotgun (WGS) entry which is preliminary data.</text>
</comment>
<organism evidence="3 5">
    <name type="scientific">Glycomyces lechevalierae</name>
    <dbReference type="NCBI Taxonomy" id="256034"/>
    <lineage>
        <taxon>Bacteria</taxon>
        <taxon>Bacillati</taxon>
        <taxon>Actinomycetota</taxon>
        <taxon>Actinomycetes</taxon>
        <taxon>Glycomycetales</taxon>
        <taxon>Glycomycetaceae</taxon>
        <taxon>Glycomyces</taxon>
    </lineage>
</organism>
<dbReference type="EMBL" id="JAPZVQ010000015">
    <property type="protein sequence ID" value="MDA1387335.1"/>
    <property type="molecule type" value="Genomic_DNA"/>
</dbReference>
<dbReference type="SUPFAM" id="SSF55961">
    <property type="entry name" value="Bet v1-like"/>
    <property type="match status" value="1"/>
</dbReference>
<evidence type="ECO:0000313" key="3">
    <source>
        <dbReference type="EMBL" id="MDA1387335.1"/>
    </source>
</evidence>
<comment type="similarity">
    <text evidence="1">Belongs to the AHA1 family.</text>
</comment>
<keyword evidence="6" id="KW-1185">Reference proteome</keyword>
<name>A0A9X3PNJ6_9ACTN</name>
<gene>
    <name evidence="4" type="ORF">J2S69_003806</name>
    <name evidence="3" type="ORF">O2L01_20235</name>
</gene>
<evidence type="ECO:0000313" key="5">
    <source>
        <dbReference type="Proteomes" id="UP001145799"/>
    </source>
</evidence>
<evidence type="ECO:0000313" key="4">
    <source>
        <dbReference type="EMBL" id="MDR7340087.1"/>
    </source>
</evidence>
<feature type="domain" description="Activator of Hsp90 ATPase homologue 1/2-like C-terminal" evidence="2">
    <location>
        <begin position="30"/>
        <end position="166"/>
    </location>
</feature>
<dbReference type="EMBL" id="JAVDYD010000001">
    <property type="protein sequence ID" value="MDR7340087.1"/>
    <property type="molecule type" value="Genomic_DNA"/>
</dbReference>
<dbReference type="Proteomes" id="UP001145799">
    <property type="component" value="Unassembled WGS sequence"/>
</dbReference>
<proteinExistence type="inferred from homology"/>
<protein>
    <submittedName>
        <fullName evidence="3">SRPBCC domain-containing protein</fullName>
    </submittedName>
    <submittedName>
        <fullName evidence="4">Uncharacterized protein YndB with AHSA1/START domain</fullName>
    </submittedName>
</protein>
<dbReference type="AlphaFoldDB" id="A0A9X3PNJ6"/>
<evidence type="ECO:0000256" key="1">
    <source>
        <dbReference type="ARBA" id="ARBA00006817"/>
    </source>
</evidence>
<dbReference type="Gene3D" id="3.30.530.20">
    <property type="match status" value="1"/>
</dbReference>
<dbReference type="InterPro" id="IPR023393">
    <property type="entry name" value="START-like_dom_sf"/>
</dbReference>
<dbReference type="InterPro" id="IPR013538">
    <property type="entry name" value="ASHA1/2-like_C"/>
</dbReference>
<reference evidence="4 6" key="2">
    <citation type="submission" date="2023-07" db="EMBL/GenBank/DDBJ databases">
        <title>Sequencing the genomes of 1000 actinobacteria strains.</title>
        <authorList>
            <person name="Klenk H.-P."/>
        </authorList>
    </citation>
    <scope>NUCLEOTIDE SEQUENCE [LARGE SCALE GENOMIC DNA]</scope>
    <source>
        <strain evidence="4 6">DSM 44724</strain>
    </source>
</reference>
<dbReference type="Proteomes" id="UP001183604">
    <property type="component" value="Unassembled WGS sequence"/>
</dbReference>